<feature type="domain" description="Fumarylacetoacetase-like C-terminal" evidence="3">
    <location>
        <begin position="77"/>
        <end position="278"/>
    </location>
</feature>
<dbReference type="InterPro" id="IPR011234">
    <property type="entry name" value="Fumarylacetoacetase-like_C"/>
</dbReference>
<evidence type="ECO:0000256" key="2">
    <source>
        <dbReference type="ARBA" id="ARBA00022723"/>
    </source>
</evidence>
<name>A0A0J0XFW3_9TREE</name>
<dbReference type="PANTHER" id="PTHR11820">
    <property type="entry name" value="ACYLPYRUVASE"/>
    <property type="match status" value="1"/>
</dbReference>
<keyword evidence="4" id="KW-0378">Hydrolase</keyword>
<sequence length="285" mass="30593">QPWRRLIRFKTPDGRELFGEPVDEALDVGLAVAKGLAVVAHVIVASCAWDPTAARTGEKAVVAQLLAPISPSECGTIRATGLNYTDHARELNMPIPKVPELFFKPGECLADPGETIPVPPCAQNNELDYEVELAIIISRPCRNVRAAEATQYVLGWTCANDLTARELQKQASQWGFSKGFDKFCPLGPVLVSAAALPDPREVTLQTRVNGQLVQSGSAANMIWHVSEIVAYLSQGTTLPAGTVIITGTPPGIGASRGSWLRDGDEVRCTISHGIGESRDKMEPST</sequence>
<keyword evidence="2" id="KW-0479">Metal-binding</keyword>
<dbReference type="Gene3D" id="3.90.850.10">
    <property type="entry name" value="Fumarylacetoacetase-like, C-terminal domain"/>
    <property type="match status" value="1"/>
</dbReference>
<reference evidence="4 5" key="1">
    <citation type="submission" date="2015-03" db="EMBL/GenBank/DDBJ databases">
        <title>Genomics and transcriptomics of the oil-accumulating basidiomycete yeast T. oleaginosus allow insights into substrate utilization and the diverse evolutionary trajectories of mating systems in fungi.</title>
        <authorList>
            <consortium name="DOE Joint Genome Institute"/>
            <person name="Kourist R."/>
            <person name="Kracht O."/>
            <person name="Bracharz F."/>
            <person name="Lipzen A."/>
            <person name="Nolan M."/>
            <person name="Ohm R."/>
            <person name="Grigoriev I."/>
            <person name="Sun S."/>
            <person name="Heitman J."/>
            <person name="Bruck T."/>
            <person name="Nowrousian M."/>
        </authorList>
    </citation>
    <scope>NUCLEOTIDE SEQUENCE [LARGE SCALE GENOMIC DNA]</scope>
    <source>
        <strain evidence="4 5">IBC0246</strain>
    </source>
</reference>
<dbReference type="GO" id="GO:0046872">
    <property type="term" value="F:metal ion binding"/>
    <property type="evidence" value="ECO:0007669"/>
    <property type="project" value="UniProtKB-KW"/>
</dbReference>
<evidence type="ECO:0000313" key="4">
    <source>
        <dbReference type="EMBL" id="KLT39951.1"/>
    </source>
</evidence>
<protein>
    <submittedName>
        <fullName evidence="4">Fumarylacetoacetate hydrolase</fullName>
    </submittedName>
</protein>
<dbReference type="InterPro" id="IPR036663">
    <property type="entry name" value="Fumarylacetoacetase_C_sf"/>
</dbReference>
<organism evidence="4 5">
    <name type="scientific">Cutaneotrichosporon oleaginosum</name>
    <dbReference type="NCBI Taxonomy" id="879819"/>
    <lineage>
        <taxon>Eukaryota</taxon>
        <taxon>Fungi</taxon>
        <taxon>Dikarya</taxon>
        <taxon>Basidiomycota</taxon>
        <taxon>Agaricomycotina</taxon>
        <taxon>Tremellomycetes</taxon>
        <taxon>Trichosporonales</taxon>
        <taxon>Trichosporonaceae</taxon>
        <taxon>Cutaneotrichosporon</taxon>
    </lineage>
</organism>
<feature type="non-terminal residue" evidence="4">
    <location>
        <position position="1"/>
    </location>
</feature>
<dbReference type="GO" id="GO:0018773">
    <property type="term" value="F:acetylpyruvate hydrolase activity"/>
    <property type="evidence" value="ECO:0007669"/>
    <property type="project" value="TreeGrafter"/>
</dbReference>
<dbReference type="FunFam" id="3.90.850.10:FF:000002">
    <property type="entry name" value="2-hydroxyhepta-2,4-diene-1,7-dioate isomerase"/>
    <property type="match status" value="1"/>
</dbReference>
<dbReference type="AlphaFoldDB" id="A0A0J0XFW3"/>
<dbReference type="STRING" id="879819.A0A0J0XFW3"/>
<dbReference type="OrthoDB" id="411064at2759"/>
<comment type="similarity">
    <text evidence="1">Belongs to the FAH family.</text>
</comment>
<evidence type="ECO:0000259" key="3">
    <source>
        <dbReference type="Pfam" id="PF01557"/>
    </source>
</evidence>
<evidence type="ECO:0000313" key="5">
    <source>
        <dbReference type="Proteomes" id="UP000053611"/>
    </source>
</evidence>
<proteinExistence type="inferred from homology"/>
<dbReference type="EMBL" id="KQ087245">
    <property type="protein sequence ID" value="KLT39951.1"/>
    <property type="molecule type" value="Genomic_DNA"/>
</dbReference>
<keyword evidence="5" id="KW-1185">Reference proteome</keyword>
<dbReference type="PANTHER" id="PTHR11820:SF7">
    <property type="entry name" value="ACYLPYRUVASE FAHD1, MITOCHONDRIAL"/>
    <property type="match status" value="1"/>
</dbReference>
<dbReference type="Proteomes" id="UP000053611">
    <property type="component" value="Unassembled WGS sequence"/>
</dbReference>
<dbReference type="GO" id="GO:0050163">
    <property type="term" value="F:oxaloacetate tautomerase activity"/>
    <property type="evidence" value="ECO:0007669"/>
    <property type="project" value="UniProtKB-ARBA"/>
</dbReference>
<dbReference type="GO" id="GO:0006107">
    <property type="term" value="P:oxaloacetate metabolic process"/>
    <property type="evidence" value="ECO:0007669"/>
    <property type="project" value="UniProtKB-ARBA"/>
</dbReference>
<dbReference type="Pfam" id="PF01557">
    <property type="entry name" value="FAA_hydrolase"/>
    <property type="match status" value="1"/>
</dbReference>
<dbReference type="SUPFAM" id="SSF56529">
    <property type="entry name" value="FAH"/>
    <property type="match status" value="1"/>
</dbReference>
<evidence type="ECO:0000256" key="1">
    <source>
        <dbReference type="ARBA" id="ARBA00010211"/>
    </source>
</evidence>
<accession>A0A0J0XFW3</accession>
<gene>
    <name evidence="4" type="ORF">CC85DRAFT_250285</name>
</gene>